<dbReference type="AlphaFoldDB" id="A0A6J8EAM8"/>
<sequence>MSLVGMDDNFQQMLKCDVNSVRNNLMDICATQWHTNLSNFPKLRTYGTFKSTYSTETYIKLNLKRRERSVLAQFRCGILPLRLETGRFVGEPEYQQICRMCDSGNVENELHFLVECQFYNGLRNQLFSGLSVTVLNLNNSEKLNILLSEYSRKTARYLEQSLTKRRQHLYLNN</sequence>
<dbReference type="EMBL" id="CACVKT020008797">
    <property type="protein sequence ID" value="CAC5417714.1"/>
    <property type="molecule type" value="Genomic_DNA"/>
</dbReference>
<proteinExistence type="predicted"/>
<accession>A0A6J8EAM8</accession>
<reference evidence="1 2" key="1">
    <citation type="submission" date="2020-06" db="EMBL/GenBank/DDBJ databases">
        <authorList>
            <person name="Li R."/>
            <person name="Bekaert M."/>
        </authorList>
    </citation>
    <scope>NUCLEOTIDE SEQUENCE [LARGE SCALE GENOMIC DNA]</scope>
    <source>
        <strain evidence="2">wild</strain>
    </source>
</reference>
<keyword evidence="2" id="KW-1185">Reference proteome</keyword>
<protein>
    <recommendedName>
        <fullName evidence="3">Reverse transcriptase zinc-binding domain-containing protein</fullName>
    </recommendedName>
</protein>
<dbReference type="Proteomes" id="UP000507470">
    <property type="component" value="Unassembled WGS sequence"/>
</dbReference>
<evidence type="ECO:0000313" key="2">
    <source>
        <dbReference type="Proteomes" id="UP000507470"/>
    </source>
</evidence>
<organism evidence="1 2">
    <name type="scientific">Mytilus coruscus</name>
    <name type="common">Sea mussel</name>
    <dbReference type="NCBI Taxonomy" id="42192"/>
    <lineage>
        <taxon>Eukaryota</taxon>
        <taxon>Metazoa</taxon>
        <taxon>Spiralia</taxon>
        <taxon>Lophotrochozoa</taxon>
        <taxon>Mollusca</taxon>
        <taxon>Bivalvia</taxon>
        <taxon>Autobranchia</taxon>
        <taxon>Pteriomorphia</taxon>
        <taxon>Mytilida</taxon>
        <taxon>Mytiloidea</taxon>
        <taxon>Mytilidae</taxon>
        <taxon>Mytilinae</taxon>
        <taxon>Mytilus</taxon>
    </lineage>
</organism>
<evidence type="ECO:0008006" key="3">
    <source>
        <dbReference type="Google" id="ProtNLM"/>
    </source>
</evidence>
<dbReference type="OrthoDB" id="6146636at2759"/>
<evidence type="ECO:0000313" key="1">
    <source>
        <dbReference type="EMBL" id="CAC5417714.1"/>
    </source>
</evidence>
<name>A0A6J8EAM8_MYTCO</name>
<gene>
    <name evidence="1" type="ORF">MCOR_50203</name>
</gene>